<evidence type="ECO:0000313" key="2">
    <source>
        <dbReference type="EMBL" id="CAD9340791.1"/>
    </source>
</evidence>
<gene>
    <name evidence="2" type="ORF">DBRI1063_LOCUS16443</name>
    <name evidence="3" type="ORF">DBRI1063_LOCUS16444</name>
</gene>
<dbReference type="CDD" id="cd10527">
    <property type="entry name" value="SET_LSMT"/>
    <property type="match status" value="1"/>
</dbReference>
<accession>A0A6U3SUQ6</accession>
<dbReference type="Gene3D" id="3.90.1410.10">
    <property type="entry name" value="set domain protein methyltransferase, domain 1"/>
    <property type="match status" value="1"/>
</dbReference>
<feature type="domain" description="SET" evidence="1">
    <location>
        <begin position="153"/>
        <end position="411"/>
    </location>
</feature>
<dbReference type="AlphaFoldDB" id="A0A6U3SUQ6"/>
<organism evidence="3">
    <name type="scientific">Ditylum brightwellii</name>
    <dbReference type="NCBI Taxonomy" id="49249"/>
    <lineage>
        <taxon>Eukaryota</taxon>
        <taxon>Sar</taxon>
        <taxon>Stramenopiles</taxon>
        <taxon>Ochrophyta</taxon>
        <taxon>Bacillariophyta</taxon>
        <taxon>Mediophyceae</taxon>
        <taxon>Lithodesmiophycidae</taxon>
        <taxon>Lithodesmiales</taxon>
        <taxon>Lithodesmiaceae</taxon>
        <taxon>Ditylum</taxon>
    </lineage>
</organism>
<dbReference type="PROSITE" id="PS50280">
    <property type="entry name" value="SET"/>
    <property type="match status" value="1"/>
</dbReference>
<evidence type="ECO:0000259" key="1">
    <source>
        <dbReference type="PROSITE" id="PS50280"/>
    </source>
</evidence>
<reference evidence="3" key="1">
    <citation type="submission" date="2021-01" db="EMBL/GenBank/DDBJ databases">
        <authorList>
            <person name="Corre E."/>
            <person name="Pelletier E."/>
            <person name="Niang G."/>
            <person name="Scheremetjew M."/>
            <person name="Finn R."/>
            <person name="Kale V."/>
            <person name="Holt S."/>
            <person name="Cochrane G."/>
            <person name="Meng A."/>
            <person name="Brown T."/>
            <person name="Cohen L."/>
        </authorList>
    </citation>
    <scope>NUCLEOTIDE SEQUENCE</scope>
    <source>
        <strain evidence="3">Pop2</strain>
    </source>
</reference>
<dbReference type="PANTHER" id="PTHR13271">
    <property type="entry name" value="UNCHARACTERIZED PUTATIVE METHYLTRANSFERASE"/>
    <property type="match status" value="1"/>
</dbReference>
<dbReference type="GO" id="GO:0016279">
    <property type="term" value="F:protein-lysine N-methyltransferase activity"/>
    <property type="evidence" value="ECO:0007669"/>
    <property type="project" value="TreeGrafter"/>
</dbReference>
<evidence type="ECO:0000313" key="3">
    <source>
        <dbReference type="EMBL" id="CAD9340793.1"/>
    </source>
</evidence>
<dbReference type="EMBL" id="HBGN01025664">
    <property type="protein sequence ID" value="CAD9340791.1"/>
    <property type="molecule type" value="Transcribed_RNA"/>
</dbReference>
<dbReference type="InterPro" id="IPR001214">
    <property type="entry name" value="SET_dom"/>
</dbReference>
<sequence length="584" mass="64380">MAPHIALLGRALAFSFAFTSRKNNESSSTTITSSSSLQAPYKNYPILTTATLRRRRSLTNARTALQSQSSSSHSTVVSPYSPSYYASTTTAQSQRQQLVTAATHSSDVTLLDMEDDDVSWGGRSNSDGNVQSKSQNNVDLSEVCKLLGATPTDLLRIGYDDEDGERGLYLNRPISEGYVLFRLPLSSCIKDDDPPSWLFGDEGEGDLLYNPSEWAMSLAASLLDLHLQELDNNIKKKHPVDKGMDLWLSTLPNKKDLRASLPIHWPDNILSNSKCTALEIAVDSAYFARADTIETLVSALRTRRPQLVQNMNDEKLRRLCHDALDVVQTRACRVERHVGAGLLGPPIRLLAPIFDLINHGSSRCKTLSRDGCANASFDLEIGEGDEDDREYLVVRTIRDIEANGELLLDYGESARPAWRCLASYGFVPDYRIPSEDEEADEEQDEGDTAEVYMNGVRYEVGPTNVPSEMVEGAAASLFADEIDGAQLEDNTYDEDFGAEDDEMLFSTLSSDGENKLTRAVALRIAKRVSDVAYLLLLEPSVADADSTTPEDILAARLAASLRWSQHNVLLSCASNLRNYAARSQ</sequence>
<dbReference type="PANTHER" id="PTHR13271:SF151">
    <property type="entry name" value="SET DOMAIN-CONTAINING PROTEIN 4"/>
    <property type="match status" value="1"/>
</dbReference>
<dbReference type="SUPFAM" id="SSF82199">
    <property type="entry name" value="SET domain"/>
    <property type="match status" value="1"/>
</dbReference>
<name>A0A6U3SUQ6_9STRA</name>
<dbReference type="EMBL" id="HBGN01025665">
    <property type="protein sequence ID" value="CAD9340793.1"/>
    <property type="molecule type" value="Transcribed_RNA"/>
</dbReference>
<dbReference type="InterPro" id="IPR050600">
    <property type="entry name" value="SETD3_SETD6_MTase"/>
</dbReference>
<dbReference type="InterPro" id="IPR046341">
    <property type="entry name" value="SET_dom_sf"/>
</dbReference>
<protein>
    <recommendedName>
        <fullName evidence="1">SET domain-containing protein</fullName>
    </recommendedName>
</protein>
<proteinExistence type="predicted"/>